<evidence type="ECO:0000256" key="7">
    <source>
        <dbReference type="ARBA" id="ARBA00022989"/>
    </source>
</evidence>
<keyword evidence="7 9" id="KW-1133">Transmembrane helix</keyword>
<keyword evidence="8 9" id="KW-0472">Membrane</keyword>
<evidence type="ECO:0000256" key="3">
    <source>
        <dbReference type="ARBA" id="ARBA00022448"/>
    </source>
</evidence>
<name>A0A847S657_9NEIS</name>
<comment type="subcellular location">
    <subcellularLocation>
        <location evidence="1">Cell inner membrane</location>
        <topology evidence="1">Multi-pass membrane protein</topology>
    </subcellularLocation>
</comment>
<evidence type="ECO:0000256" key="6">
    <source>
        <dbReference type="ARBA" id="ARBA00022692"/>
    </source>
</evidence>
<dbReference type="PANTHER" id="PTHR33529:SF7">
    <property type="entry name" value="LIPOPOLYSACCHARIDE EXPORT SYSTEM PERMEASE PROTEIN LPTF"/>
    <property type="match status" value="1"/>
</dbReference>
<protein>
    <recommendedName>
        <fullName evidence="2">Lipopolysaccharide export system permease protein LptF</fullName>
    </recommendedName>
</protein>
<proteinExistence type="predicted"/>
<dbReference type="EMBL" id="JABAIM010000001">
    <property type="protein sequence ID" value="NLR75253.1"/>
    <property type="molecule type" value="Genomic_DNA"/>
</dbReference>
<keyword evidence="3" id="KW-0813">Transport</keyword>
<evidence type="ECO:0000256" key="5">
    <source>
        <dbReference type="ARBA" id="ARBA00022519"/>
    </source>
</evidence>
<keyword evidence="6 9" id="KW-0812">Transmembrane</keyword>
<evidence type="ECO:0000313" key="10">
    <source>
        <dbReference type="EMBL" id="NLR75253.1"/>
    </source>
</evidence>
<reference evidence="10 11" key="1">
    <citation type="submission" date="2020-04" db="EMBL/GenBank/DDBJ databases">
        <title>Draft genome of Leeia sp. IMCC25680.</title>
        <authorList>
            <person name="Song J."/>
            <person name="Cho J.-C."/>
        </authorList>
    </citation>
    <scope>NUCLEOTIDE SEQUENCE [LARGE SCALE GENOMIC DNA]</scope>
    <source>
        <strain evidence="10 11">IMCC25680</strain>
    </source>
</reference>
<dbReference type="AlphaFoldDB" id="A0A847S657"/>
<sequence length="364" mass="40358">MLYRRALYRELTQNALGVMTALLAIVLTVQFVRLLGLAAVGKLASDAVFITMAFQLVQTLPVFLTITLFVAILMSFLRGWRDQEMPVWAAAGMSPLDWLRPVLTFSLPVVIVIGLLTLLVSPRALQLSETYEAQLESRDDRSQIAAGTFRESGGGKAVFFVENYSLLGDKASRIFIRTRDGQAHGVTVSALGFQHQASNGDRFLTLSKGQRFETLADNAGAQLLKFDSYSVRMRTKEAARPEHTLRGMTTRALLQESSRQHQAELQWRLSVPLSALVLALLAVPLASYNPRSGRGWNVLIALLIYLLYVNVLSVALTLVVQGKWALWPGLWGIHLVALLVWVWLIIKQYGGVSALQARLRKEAA</sequence>
<evidence type="ECO:0000256" key="4">
    <source>
        <dbReference type="ARBA" id="ARBA00022475"/>
    </source>
</evidence>
<dbReference type="GO" id="GO:0043190">
    <property type="term" value="C:ATP-binding cassette (ABC) transporter complex"/>
    <property type="evidence" value="ECO:0007669"/>
    <property type="project" value="InterPro"/>
</dbReference>
<keyword evidence="4" id="KW-1003">Cell membrane</keyword>
<comment type="caution">
    <text evidence="10">The sequence shown here is derived from an EMBL/GenBank/DDBJ whole genome shotgun (WGS) entry which is preliminary data.</text>
</comment>
<organism evidence="10 11">
    <name type="scientific">Leeia aquatica</name>
    <dbReference type="NCBI Taxonomy" id="2725557"/>
    <lineage>
        <taxon>Bacteria</taxon>
        <taxon>Pseudomonadati</taxon>
        <taxon>Pseudomonadota</taxon>
        <taxon>Betaproteobacteria</taxon>
        <taxon>Neisseriales</taxon>
        <taxon>Leeiaceae</taxon>
        <taxon>Leeia</taxon>
    </lineage>
</organism>
<evidence type="ECO:0000256" key="9">
    <source>
        <dbReference type="SAM" id="Phobius"/>
    </source>
</evidence>
<feature type="transmembrane region" description="Helical" evidence="9">
    <location>
        <begin position="326"/>
        <end position="346"/>
    </location>
</feature>
<dbReference type="InterPro" id="IPR005495">
    <property type="entry name" value="LptG/LptF_permease"/>
</dbReference>
<accession>A0A847S657</accession>
<dbReference type="PANTHER" id="PTHR33529">
    <property type="entry name" value="SLR0882 PROTEIN-RELATED"/>
    <property type="match status" value="1"/>
</dbReference>
<evidence type="ECO:0000256" key="1">
    <source>
        <dbReference type="ARBA" id="ARBA00004429"/>
    </source>
</evidence>
<evidence type="ECO:0000256" key="8">
    <source>
        <dbReference type="ARBA" id="ARBA00023136"/>
    </source>
</evidence>
<dbReference type="Proteomes" id="UP000587991">
    <property type="component" value="Unassembled WGS sequence"/>
</dbReference>
<dbReference type="GO" id="GO:0015920">
    <property type="term" value="P:lipopolysaccharide transport"/>
    <property type="evidence" value="ECO:0007669"/>
    <property type="project" value="TreeGrafter"/>
</dbReference>
<dbReference type="GO" id="GO:0055085">
    <property type="term" value="P:transmembrane transport"/>
    <property type="evidence" value="ECO:0007669"/>
    <property type="project" value="InterPro"/>
</dbReference>
<feature type="transmembrane region" description="Helical" evidence="9">
    <location>
        <begin position="298"/>
        <end position="320"/>
    </location>
</feature>
<dbReference type="Pfam" id="PF03739">
    <property type="entry name" value="LptF_LptG"/>
    <property type="match status" value="1"/>
</dbReference>
<feature type="transmembrane region" description="Helical" evidence="9">
    <location>
        <begin position="98"/>
        <end position="120"/>
    </location>
</feature>
<keyword evidence="5" id="KW-0997">Cell inner membrane</keyword>
<dbReference type="InterPro" id="IPR030922">
    <property type="entry name" value="LptF"/>
</dbReference>
<evidence type="ECO:0000256" key="2">
    <source>
        <dbReference type="ARBA" id="ARBA00014213"/>
    </source>
</evidence>
<dbReference type="NCBIfam" id="TIGR04407">
    <property type="entry name" value="LptF_YjgP"/>
    <property type="match status" value="1"/>
</dbReference>
<feature type="transmembrane region" description="Helical" evidence="9">
    <location>
        <begin position="47"/>
        <end position="77"/>
    </location>
</feature>
<feature type="transmembrane region" description="Helical" evidence="9">
    <location>
        <begin position="21"/>
        <end position="41"/>
    </location>
</feature>
<dbReference type="RefSeq" id="WP_168876797.1">
    <property type="nucleotide sequence ID" value="NZ_JABAIM010000001.1"/>
</dbReference>
<gene>
    <name evidence="10" type="primary">lptF</name>
    <name evidence="10" type="ORF">HF682_08785</name>
</gene>
<evidence type="ECO:0000313" key="11">
    <source>
        <dbReference type="Proteomes" id="UP000587991"/>
    </source>
</evidence>
<keyword evidence="11" id="KW-1185">Reference proteome</keyword>